<evidence type="ECO:0000313" key="2">
    <source>
        <dbReference type="Proteomes" id="UP000277582"/>
    </source>
</evidence>
<sequence>MSRTKAVRILITLLSIAAFLPLLYGLNSYNWDLKALLTPSYTPPRVDFRMEPEGLRFEQGKLILSIKLTNLGEIEAKIEGLNVTLYSNGIAVATGSLEKPVLSRPNSTEELNISITSFHGIPSKVEAKGEAFIRVMGSLVRVPVEIRG</sequence>
<dbReference type="AlphaFoldDB" id="A0A429GHT0"/>
<evidence type="ECO:0008006" key="3">
    <source>
        <dbReference type="Google" id="ProtNLM"/>
    </source>
</evidence>
<protein>
    <recommendedName>
        <fullName evidence="3">Late embryogenesis abundant protein LEA-2 subgroup domain-containing protein</fullName>
    </recommendedName>
</protein>
<dbReference type="RefSeq" id="WP_125671901.1">
    <property type="nucleotide sequence ID" value="NZ_RCOS01000115.1"/>
</dbReference>
<organism evidence="1 2">
    <name type="scientific">Candidatus Methanodesulfokora washburnensis</name>
    <dbReference type="NCBI Taxonomy" id="2478471"/>
    <lineage>
        <taxon>Archaea</taxon>
        <taxon>Thermoproteota</taxon>
        <taxon>Candidatus Korarchaeia</taxon>
        <taxon>Candidatus Korarchaeia incertae sedis</taxon>
        <taxon>Candidatus Methanodesulfokora</taxon>
    </lineage>
</organism>
<keyword evidence="2" id="KW-1185">Reference proteome</keyword>
<dbReference type="SUPFAM" id="SSF117070">
    <property type="entry name" value="LEA14-like"/>
    <property type="match status" value="1"/>
</dbReference>
<name>A0A429GHT0_9CREN</name>
<gene>
    <name evidence="1" type="ORF">D6D85_10365</name>
</gene>
<comment type="caution">
    <text evidence="1">The sequence shown here is derived from an EMBL/GenBank/DDBJ whole genome shotgun (WGS) entry which is preliminary data.</text>
</comment>
<dbReference type="EMBL" id="RCOS01000115">
    <property type="protein sequence ID" value="RSN73452.1"/>
    <property type="molecule type" value="Genomic_DNA"/>
</dbReference>
<accession>A0A429GHT0</accession>
<dbReference type="Gene3D" id="2.60.40.1820">
    <property type="match status" value="1"/>
</dbReference>
<reference evidence="1 2" key="1">
    <citation type="submission" date="2018-10" db="EMBL/GenBank/DDBJ databases">
        <title>Co-occurring genomic capacity for anaerobic methane metabolism and dissimilatory sulfite reduction discovered in the Korarchaeota.</title>
        <authorList>
            <person name="Mckay L.J."/>
            <person name="Dlakic M."/>
            <person name="Fields M.W."/>
            <person name="Delmont T.O."/>
            <person name="Eren A.M."/>
            <person name="Jay Z.J."/>
            <person name="Klingelsmith K.B."/>
            <person name="Rusch D.B."/>
            <person name="Inskeep W.P."/>
        </authorList>
    </citation>
    <scope>NUCLEOTIDE SEQUENCE [LARGE SCALE GENOMIC DNA]</scope>
    <source>
        <strain evidence="1 2">MDKW</strain>
    </source>
</reference>
<evidence type="ECO:0000313" key="1">
    <source>
        <dbReference type="EMBL" id="RSN73452.1"/>
    </source>
</evidence>
<proteinExistence type="predicted"/>
<dbReference type="Proteomes" id="UP000277582">
    <property type="component" value="Unassembled WGS sequence"/>
</dbReference>